<dbReference type="FunFam" id="2.60.40.10:FF:000495">
    <property type="entry name" value="Periplasmic beta-glucosidase"/>
    <property type="match status" value="1"/>
</dbReference>
<dbReference type="GO" id="GO:0005975">
    <property type="term" value="P:carbohydrate metabolic process"/>
    <property type="evidence" value="ECO:0007669"/>
    <property type="project" value="InterPro"/>
</dbReference>
<dbReference type="GO" id="GO:0008422">
    <property type="term" value="F:beta-glucosidase activity"/>
    <property type="evidence" value="ECO:0007669"/>
    <property type="project" value="UniProtKB-ARBA"/>
</dbReference>
<dbReference type="InterPro" id="IPR019800">
    <property type="entry name" value="Glyco_hydro_3_AS"/>
</dbReference>
<dbReference type="InterPro" id="IPR036881">
    <property type="entry name" value="Glyco_hydro_3_C_sf"/>
</dbReference>
<dbReference type="Pfam" id="PF00933">
    <property type="entry name" value="Glyco_hydro_3"/>
    <property type="match status" value="1"/>
</dbReference>
<evidence type="ECO:0000256" key="2">
    <source>
        <dbReference type="ARBA" id="ARBA00022801"/>
    </source>
</evidence>
<dbReference type="InterPro" id="IPR050288">
    <property type="entry name" value="Cellulose_deg_GH3"/>
</dbReference>
<dbReference type="PANTHER" id="PTHR42715:SF10">
    <property type="entry name" value="BETA-GLUCOSIDASE"/>
    <property type="match status" value="1"/>
</dbReference>
<reference evidence="7" key="1">
    <citation type="submission" date="2017-01" db="EMBL/GenBank/DDBJ databases">
        <authorList>
            <person name="Varghese N."/>
            <person name="Submissions S."/>
        </authorList>
    </citation>
    <scope>NUCLEOTIDE SEQUENCE [LARGE SCALE GENOMIC DNA]</scope>
    <source>
        <strain evidence="7">ATCC 700103</strain>
    </source>
</reference>
<accession>A0A1N7B080</accession>
<dbReference type="Gene3D" id="2.60.40.10">
    <property type="entry name" value="Immunoglobulins"/>
    <property type="match status" value="1"/>
</dbReference>
<evidence type="ECO:0000313" key="6">
    <source>
        <dbReference type="EMBL" id="SIR44724.1"/>
    </source>
</evidence>
<dbReference type="Pfam" id="PF01915">
    <property type="entry name" value="Glyco_hydro_3_C"/>
    <property type="match status" value="1"/>
</dbReference>
<dbReference type="Gene3D" id="3.20.20.300">
    <property type="entry name" value="Glycoside hydrolase, family 3, N-terminal domain"/>
    <property type="match status" value="1"/>
</dbReference>
<organism evidence="6 7">
    <name type="scientific">Halanaerobium kushneri</name>
    <dbReference type="NCBI Taxonomy" id="56779"/>
    <lineage>
        <taxon>Bacteria</taxon>
        <taxon>Bacillati</taxon>
        <taxon>Bacillota</taxon>
        <taxon>Clostridia</taxon>
        <taxon>Halanaerobiales</taxon>
        <taxon>Halanaerobiaceae</taxon>
        <taxon>Halanaerobium</taxon>
    </lineage>
</organism>
<evidence type="ECO:0000259" key="5">
    <source>
        <dbReference type="SMART" id="SM01217"/>
    </source>
</evidence>
<dbReference type="InterPro" id="IPR013783">
    <property type="entry name" value="Ig-like_fold"/>
</dbReference>
<evidence type="ECO:0000313" key="7">
    <source>
        <dbReference type="Proteomes" id="UP000185669"/>
    </source>
</evidence>
<protein>
    <submittedName>
        <fullName evidence="6">Beta-glucosidase</fullName>
    </submittedName>
</protein>
<sequence>MNQKIKDLLSQMTVEEKAEICSGASWWKTAAIDRLEIPEIMMSDGPHGLRTQPDDADHLGINESIKAICFPTASATACSWDRNLLNKMGEALGEEAQTEGVHILLGPGVNIKRSPLCGRNFEYFSEDPLLASELATEFVKGVQSLGVGTSLKHFAANNQEHRRLTVDAQIDERTLREIYLSAFEKVVKEAQPWTVMCAYNKVNGTHASEHKRLLTDILKEEWGHQGFVVSDWGAVNYRDKGIAAGLELEMPSSHGDGKKAIIDAVEAGNLSEDSLNRAAERVLKIVFKAIENETDYLNYNKDQHHKLAREIAADSMVLLKNKNQILPLSEKESFGVVGAFAKKPRFQGGGSSHINPYQIDKAYEEINKFIEGELPYAEGYSLESDQDDAKLIASAKELAEKVEKVIIFAGLPDRYESEGYDRDTLAIPPNQNRLIEEILEVNKNVVVVLSNGSPIIMPWLDKVKGVLEGYLAGQAGGGAVADILFGHVNPSGKLAETFPQKLSDNPSYLFFPGEKDTVEYREGIFVGYRYYDSKKVEPLFPFGYGLSYTDFEYSDLKLMKQEITDKETLNLRLKVKNTGEIYGKEVIQLYVSDPESTVIKPAKELKEFAKIELEPGQEKIVEFELDKRAFAYYNTEIDDWYVESGDYEILIGASSRDIRLVETVKVKSTVELPNQYTINTNIGDITANPEGQKYFNQLLSEYLKGSELMERLENRDDEMLEAMLKYMPLRSLAMFSEGVVSREEIEEMVDKLNKNL</sequence>
<dbReference type="PROSITE" id="PS00775">
    <property type="entry name" value="GLYCOSYL_HYDROL_F3"/>
    <property type="match status" value="1"/>
</dbReference>
<comment type="similarity">
    <text evidence="1 4">Belongs to the glycosyl hydrolase 3 family.</text>
</comment>
<dbReference type="Gene3D" id="3.40.50.1700">
    <property type="entry name" value="Glycoside hydrolase family 3 C-terminal domain"/>
    <property type="match status" value="1"/>
</dbReference>
<feature type="domain" description="Fibronectin type III-like" evidence="5">
    <location>
        <begin position="585"/>
        <end position="655"/>
    </location>
</feature>
<dbReference type="PANTHER" id="PTHR42715">
    <property type="entry name" value="BETA-GLUCOSIDASE"/>
    <property type="match status" value="1"/>
</dbReference>
<dbReference type="Proteomes" id="UP000185669">
    <property type="component" value="Unassembled WGS sequence"/>
</dbReference>
<dbReference type="SUPFAM" id="SSF52279">
    <property type="entry name" value="Beta-D-glucan exohydrolase, C-terminal domain"/>
    <property type="match status" value="1"/>
</dbReference>
<keyword evidence="7" id="KW-1185">Reference proteome</keyword>
<dbReference type="InterPro" id="IPR036962">
    <property type="entry name" value="Glyco_hydro_3_N_sf"/>
</dbReference>
<evidence type="ECO:0000256" key="3">
    <source>
        <dbReference type="ARBA" id="ARBA00023277"/>
    </source>
</evidence>
<dbReference type="InterPro" id="IPR001764">
    <property type="entry name" value="Glyco_hydro_3_N"/>
</dbReference>
<keyword evidence="4" id="KW-0326">Glycosidase</keyword>
<name>A0A1N7B080_9FIRM</name>
<dbReference type="EMBL" id="FTNC01000027">
    <property type="protein sequence ID" value="SIR44724.1"/>
    <property type="molecule type" value="Genomic_DNA"/>
</dbReference>
<dbReference type="InterPro" id="IPR026891">
    <property type="entry name" value="Fn3-like"/>
</dbReference>
<dbReference type="SUPFAM" id="SSF51445">
    <property type="entry name" value="(Trans)glycosidases"/>
    <property type="match status" value="1"/>
</dbReference>
<dbReference type="SMART" id="SM01217">
    <property type="entry name" value="Fn3_like"/>
    <property type="match status" value="1"/>
</dbReference>
<dbReference type="AlphaFoldDB" id="A0A1N7B080"/>
<dbReference type="PRINTS" id="PR00133">
    <property type="entry name" value="GLHYDRLASE3"/>
</dbReference>
<evidence type="ECO:0000256" key="4">
    <source>
        <dbReference type="RuleBase" id="RU361161"/>
    </source>
</evidence>
<evidence type="ECO:0000256" key="1">
    <source>
        <dbReference type="ARBA" id="ARBA00005336"/>
    </source>
</evidence>
<proteinExistence type="inferred from homology"/>
<dbReference type="Pfam" id="PF14310">
    <property type="entry name" value="Fn3-like"/>
    <property type="match status" value="1"/>
</dbReference>
<dbReference type="STRING" id="56779.SAMN05421834_12711"/>
<dbReference type="InterPro" id="IPR017853">
    <property type="entry name" value="GH"/>
</dbReference>
<dbReference type="InterPro" id="IPR002772">
    <property type="entry name" value="Glyco_hydro_3_C"/>
</dbReference>
<gene>
    <name evidence="6" type="ORF">SAMN05421834_12711</name>
</gene>
<keyword evidence="2 4" id="KW-0378">Hydrolase</keyword>
<keyword evidence="3" id="KW-0119">Carbohydrate metabolism</keyword>
<dbReference type="OrthoDB" id="98455at2"/>